<dbReference type="RefSeq" id="WP_240719153.1">
    <property type="nucleotide sequence ID" value="NZ_JAKVTW010000013.1"/>
</dbReference>
<name>A0ABS9S9S6_9GAMM</name>
<evidence type="ECO:0000313" key="3">
    <source>
        <dbReference type="Proteomes" id="UP001320609"/>
    </source>
</evidence>
<keyword evidence="3" id="KW-1185">Reference proteome</keyword>
<proteinExistence type="predicted"/>
<dbReference type="EMBL" id="JAKVTW010000013">
    <property type="protein sequence ID" value="MCH4812859.1"/>
    <property type="molecule type" value="Genomic_DNA"/>
</dbReference>
<evidence type="ECO:0000313" key="2">
    <source>
        <dbReference type="EMBL" id="MCH4812859.1"/>
    </source>
</evidence>
<reference evidence="2 3" key="1">
    <citation type="submission" date="2022-03" db="EMBL/GenBank/DDBJ databases">
        <title>Genomic signatures underlying metal tolerance in selected Arctic bacterial isolates.</title>
        <authorList>
            <person name="Thomas F.A."/>
            <person name="Venkatachalam S."/>
            <person name="Krishnan K.P."/>
        </authorList>
    </citation>
    <scope>NUCLEOTIDE SEQUENCE [LARGE SCALE GENOMIC DNA]</scope>
    <source>
        <strain evidence="2 3">HM116</strain>
    </source>
</reference>
<comment type="caution">
    <text evidence="2">The sequence shown here is derived from an EMBL/GenBank/DDBJ whole genome shotgun (WGS) entry which is preliminary data.</text>
</comment>
<organism evidence="2 3">
    <name type="scientific">Vreelandella neptunia</name>
    <dbReference type="NCBI Taxonomy" id="115551"/>
    <lineage>
        <taxon>Bacteria</taxon>
        <taxon>Pseudomonadati</taxon>
        <taxon>Pseudomonadota</taxon>
        <taxon>Gammaproteobacteria</taxon>
        <taxon>Oceanospirillales</taxon>
        <taxon>Halomonadaceae</taxon>
        <taxon>Vreelandella</taxon>
    </lineage>
</organism>
<feature type="signal peptide" evidence="1">
    <location>
        <begin position="1"/>
        <end position="25"/>
    </location>
</feature>
<dbReference type="Proteomes" id="UP001320609">
    <property type="component" value="Unassembled WGS sequence"/>
</dbReference>
<evidence type="ECO:0000256" key="1">
    <source>
        <dbReference type="SAM" id="SignalP"/>
    </source>
</evidence>
<accession>A0ABS9S9S6</accession>
<protein>
    <submittedName>
        <fullName evidence="2">Uncharacterized protein</fullName>
    </submittedName>
</protein>
<keyword evidence="1" id="KW-0732">Signal</keyword>
<sequence length="131" mass="14337">MKNIKVLAVASVASIITGFSLGTVASVVNSTPSHTYENRGITKQIVQEHFSRYDATPEGKREAFTSLLTGFYSECLTSTELEKEVNTMVDESLTNSVPTITKKVAQSCYGYKNIDDTKIVELDGIIWHVAG</sequence>
<feature type="chain" id="PRO_5046939002" evidence="1">
    <location>
        <begin position="26"/>
        <end position="131"/>
    </location>
</feature>
<gene>
    <name evidence="2" type="ORF">MLE19_16105</name>
</gene>